<organism evidence="10 11">
    <name type="scientific">Rhizopogon vinicolor AM-OR11-026</name>
    <dbReference type="NCBI Taxonomy" id="1314800"/>
    <lineage>
        <taxon>Eukaryota</taxon>
        <taxon>Fungi</taxon>
        <taxon>Dikarya</taxon>
        <taxon>Basidiomycota</taxon>
        <taxon>Agaricomycotina</taxon>
        <taxon>Agaricomycetes</taxon>
        <taxon>Agaricomycetidae</taxon>
        <taxon>Boletales</taxon>
        <taxon>Suillineae</taxon>
        <taxon>Rhizopogonaceae</taxon>
        <taxon>Rhizopogon</taxon>
    </lineage>
</organism>
<dbReference type="PANTHER" id="PTHR11953">
    <property type="entry name" value="EXOSOME COMPLEX COMPONENT"/>
    <property type="match status" value="1"/>
</dbReference>
<dbReference type="Proteomes" id="UP000092154">
    <property type="component" value="Unassembled WGS sequence"/>
</dbReference>
<dbReference type="Gene3D" id="3.30.230.70">
    <property type="entry name" value="GHMP Kinase, N-terminal domain"/>
    <property type="match status" value="1"/>
</dbReference>
<dbReference type="STRING" id="1314800.A0A1B7MJ37"/>
<comment type="similarity">
    <text evidence="3">Belongs to the RNase PH family.</text>
</comment>
<evidence type="ECO:0000256" key="6">
    <source>
        <dbReference type="ARBA" id="ARBA00063066"/>
    </source>
</evidence>
<dbReference type="OrthoDB" id="437922at2759"/>
<keyword evidence="11" id="KW-1185">Reference proteome</keyword>
<keyword evidence="5" id="KW-0271">Exosome</keyword>
<dbReference type="CDD" id="cd11370">
    <property type="entry name" value="RNase_PH_RRP41"/>
    <property type="match status" value="1"/>
</dbReference>
<dbReference type="GO" id="GO:0034475">
    <property type="term" value="P:U4 snRNA 3'-end processing"/>
    <property type="evidence" value="ECO:0007669"/>
    <property type="project" value="TreeGrafter"/>
</dbReference>
<dbReference type="SUPFAM" id="SSF54211">
    <property type="entry name" value="Ribosomal protein S5 domain 2-like"/>
    <property type="match status" value="1"/>
</dbReference>
<evidence type="ECO:0000313" key="10">
    <source>
        <dbReference type="EMBL" id="OAX32615.1"/>
    </source>
</evidence>
<gene>
    <name evidence="10" type="ORF">K503DRAFT_726814</name>
</gene>
<dbReference type="GO" id="GO:0005840">
    <property type="term" value="C:ribosome"/>
    <property type="evidence" value="ECO:0007669"/>
    <property type="project" value="UniProtKB-KW"/>
</dbReference>
<dbReference type="FunFam" id="3.30.230.70:FF:000004">
    <property type="entry name" value="Exosome complex component Rrp41"/>
    <property type="match status" value="1"/>
</dbReference>
<evidence type="ECO:0000256" key="2">
    <source>
        <dbReference type="ARBA" id="ARBA00004604"/>
    </source>
</evidence>
<comment type="subunit">
    <text evidence="6">Component of the RNA exosome complex. Specifically part of the catalytically inactive RNA exosome core complex (Exo-9) which may associate with the catalytic subunits RRP6 and DIS3 in cytoplasmic- and nuclear-specific RNA exosome complex forms. Exo-9 is formed by a hexameric base ring of RNase PH domain-containing subunits and a cap ring consisting of CSL4, RRP4 and RRP40.</text>
</comment>
<dbReference type="InterPro" id="IPR050080">
    <property type="entry name" value="RNase_PH"/>
</dbReference>
<dbReference type="InParanoid" id="A0A1B7MJ37"/>
<dbReference type="SUPFAM" id="SSF55666">
    <property type="entry name" value="Ribonuclease PH domain 2-like"/>
    <property type="match status" value="1"/>
</dbReference>
<dbReference type="GO" id="GO:0003723">
    <property type="term" value="F:RNA binding"/>
    <property type="evidence" value="ECO:0007669"/>
    <property type="project" value="TreeGrafter"/>
</dbReference>
<evidence type="ECO:0000256" key="5">
    <source>
        <dbReference type="ARBA" id="ARBA00022835"/>
    </source>
</evidence>
<sequence length="259" mass="28225">MSSRIELLNAGLLRSDGRRPYELRTLSINFASQGTADGSVTFSHGLTEVRVAVLGPREAKAGSRRETLHDRATLNVEVQLAPFGVGERRRRGRGDKRLLELAATIKSTFEPVVQVHLYPRSTIDIFIHVLQLDGGLLPACINGSTLALATAGIPLFDFVCAIAGGVHGTQPLLDLTTVEENDIPSIVVGVMPRTGRVTLVQMETRLHMDRFEEVFRAACDAGKVLWSEMRDALRERTSDLVEALEAGPGAFAAKEVEEI</sequence>
<dbReference type="AlphaFoldDB" id="A0A1B7MJ37"/>
<dbReference type="FunCoup" id="A0A1B7MJ37">
    <property type="interactions" value="388"/>
</dbReference>
<proteinExistence type="inferred from homology"/>
<dbReference type="GO" id="GO:0071028">
    <property type="term" value="P:nuclear mRNA surveillance"/>
    <property type="evidence" value="ECO:0007669"/>
    <property type="project" value="TreeGrafter"/>
</dbReference>
<protein>
    <recommendedName>
        <fullName evidence="7">Ribosomal RNA-processing protein 41</fullName>
    </recommendedName>
</protein>
<dbReference type="Pfam" id="PF03725">
    <property type="entry name" value="RNase_PH_C"/>
    <property type="match status" value="1"/>
</dbReference>
<feature type="domain" description="Exoribonuclease phosphorolytic" evidence="8">
    <location>
        <begin position="22"/>
        <end position="154"/>
    </location>
</feature>
<keyword evidence="10" id="KW-0689">Ribosomal protein</keyword>
<reference evidence="10 11" key="1">
    <citation type="submission" date="2016-06" db="EMBL/GenBank/DDBJ databases">
        <title>Comparative genomics of the ectomycorrhizal sister species Rhizopogon vinicolor and Rhizopogon vesiculosus (Basidiomycota: Boletales) reveals a divergence of the mating type B locus.</title>
        <authorList>
            <consortium name="DOE Joint Genome Institute"/>
            <person name="Mujic A.B."/>
            <person name="Kuo A."/>
            <person name="Tritt A."/>
            <person name="Lipzen A."/>
            <person name="Chen C."/>
            <person name="Johnson J."/>
            <person name="Sharma A."/>
            <person name="Barry K."/>
            <person name="Grigoriev I.V."/>
            <person name="Spatafora J.W."/>
        </authorList>
    </citation>
    <scope>NUCLEOTIDE SEQUENCE [LARGE SCALE GENOMIC DNA]</scope>
    <source>
        <strain evidence="10 11">AM-OR11-026</strain>
    </source>
</reference>
<dbReference type="GO" id="GO:0071051">
    <property type="term" value="P:poly(A)-dependent snoRNA 3'-end processing"/>
    <property type="evidence" value="ECO:0007669"/>
    <property type="project" value="TreeGrafter"/>
</dbReference>
<dbReference type="GO" id="GO:0016075">
    <property type="term" value="P:rRNA catabolic process"/>
    <property type="evidence" value="ECO:0007669"/>
    <property type="project" value="TreeGrafter"/>
</dbReference>
<dbReference type="Pfam" id="PF01138">
    <property type="entry name" value="RNase_PH"/>
    <property type="match status" value="1"/>
</dbReference>
<evidence type="ECO:0000256" key="3">
    <source>
        <dbReference type="ARBA" id="ARBA00006678"/>
    </source>
</evidence>
<comment type="subcellular location">
    <subcellularLocation>
        <location evidence="1">Cytoplasm</location>
    </subcellularLocation>
    <subcellularLocation>
        <location evidence="2">Nucleus</location>
        <location evidence="2">Nucleolus</location>
    </subcellularLocation>
</comment>
<evidence type="ECO:0000259" key="8">
    <source>
        <dbReference type="Pfam" id="PF01138"/>
    </source>
</evidence>
<dbReference type="InterPro" id="IPR015847">
    <property type="entry name" value="ExoRNase_PH_dom2"/>
</dbReference>
<evidence type="ECO:0000259" key="9">
    <source>
        <dbReference type="Pfam" id="PF03725"/>
    </source>
</evidence>
<accession>A0A1B7MJ37</accession>
<dbReference type="InterPro" id="IPR036345">
    <property type="entry name" value="ExoRNase_PH_dom2_sf"/>
</dbReference>
<dbReference type="InterPro" id="IPR001247">
    <property type="entry name" value="ExoRNase_PH_dom1"/>
</dbReference>
<dbReference type="InterPro" id="IPR020568">
    <property type="entry name" value="Ribosomal_Su5_D2-typ_SF"/>
</dbReference>
<evidence type="ECO:0000256" key="7">
    <source>
        <dbReference type="ARBA" id="ARBA00077929"/>
    </source>
</evidence>
<evidence type="ECO:0000256" key="1">
    <source>
        <dbReference type="ARBA" id="ARBA00004496"/>
    </source>
</evidence>
<dbReference type="GO" id="GO:0005730">
    <property type="term" value="C:nucleolus"/>
    <property type="evidence" value="ECO:0007669"/>
    <property type="project" value="UniProtKB-SubCell"/>
</dbReference>
<dbReference type="InterPro" id="IPR027408">
    <property type="entry name" value="PNPase/RNase_PH_dom_sf"/>
</dbReference>
<keyword evidence="4" id="KW-0963">Cytoplasm</keyword>
<dbReference type="PANTHER" id="PTHR11953:SF0">
    <property type="entry name" value="EXOSOME COMPLEX COMPONENT RRP41"/>
    <property type="match status" value="1"/>
</dbReference>
<evidence type="ECO:0000256" key="4">
    <source>
        <dbReference type="ARBA" id="ARBA00022490"/>
    </source>
</evidence>
<evidence type="ECO:0000313" key="11">
    <source>
        <dbReference type="Proteomes" id="UP000092154"/>
    </source>
</evidence>
<dbReference type="GO" id="GO:0000176">
    <property type="term" value="C:nuclear exosome (RNase complex)"/>
    <property type="evidence" value="ECO:0007669"/>
    <property type="project" value="UniProtKB-ARBA"/>
</dbReference>
<name>A0A1B7MJ37_9AGAM</name>
<keyword evidence="10" id="KW-0687">Ribonucleoprotein</keyword>
<dbReference type="EMBL" id="KV448960">
    <property type="protein sequence ID" value="OAX32615.1"/>
    <property type="molecule type" value="Genomic_DNA"/>
</dbReference>
<dbReference type="GO" id="GO:0000177">
    <property type="term" value="C:cytoplasmic exosome (RNase complex)"/>
    <property type="evidence" value="ECO:0007669"/>
    <property type="project" value="TreeGrafter"/>
</dbReference>
<feature type="domain" description="Exoribonuclease phosphorolytic" evidence="9">
    <location>
        <begin position="157"/>
        <end position="220"/>
    </location>
</feature>